<gene>
    <name evidence="1" type="ORF">g.6124</name>
</gene>
<reference evidence="1" key="1">
    <citation type="submission" date="2015-11" db="EMBL/GenBank/DDBJ databases">
        <title>De novo transcriptome assembly of four potential Pierce s Disease insect vectors from Arizona vineyards.</title>
        <authorList>
            <person name="Tassone E.E."/>
        </authorList>
    </citation>
    <scope>NUCLEOTIDE SEQUENCE</scope>
</reference>
<name>A0A1B6H2L1_9HEMI</name>
<evidence type="ECO:0000313" key="1">
    <source>
        <dbReference type="EMBL" id="JAS68913.1"/>
    </source>
</evidence>
<dbReference type="EMBL" id="GECZ01000856">
    <property type="protein sequence ID" value="JAS68913.1"/>
    <property type="molecule type" value="Transcribed_RNA"/>
</dbReference>
<proteinExistence type="predicted"/>
<dbReference type="AlphaFoldDB" id="A0A1B6H2L1"/>
<accession>A0A1B6H2L1</accession>
<organism evidence="1">
    <name type="scientific">Cuerna arida</name>
    <dbReference type="NCBI Taxonomy" id="1464854"/>
    <lineage>
        <taxon>Eukaryota</taxon>
        <taxon>Metazoa</taxon>
        <taxon>Ecdysozoa</taxon>
        <taxon>Arthropoda</taxon>
        <taxon>Hexapoda</taxon>
        <taxon>Insecta</taxon>
        <taxon>Pterygota</taxon>
        <taxon>Neoptera</taxon>
        <taxon>Paraneoptera</taxon>
        <taxon>Hemiptera</taxon>
        <taxon>Auchenorrhyncha</taxon>
        <taxon>Membracoidea</taxon>
        <taxon>Cicadellidae</taxon>
        <taxon>Cicadellinae</taxon>
        <taxon>Proconiini</taxon>
        <taxon>Cuerna</taxon>
    </lineage>
</organism>
<feature type="non-terminal residue" evidence="1">
    <location>
        <position position="107"/>
    </location>
</feature>
<feature type="non-terminal residue" evidence="1">
    <location>
        <position position="1"/>
    </location>
</feature>
<sequence length="107" mass="12602">KRELHRISKFSSDPEFLFYVKRYKQIFNKVVCSAKRLYHSSKIKKSKNRVKTAWQIVKSETGKNEKSDDIKEIKTINGVTSNLECIVNVFNEFFTDTSRRLNLNPNV</sequence>
<protein>
    <submittedName>
        <fullName evidence="1">Uncharacterized protein</fullName>
    </submittedName>
</protein>